<organism evidence="1 2">
    <name type="scientific">Parasphaerochaeta coccoides (strain ATCC BAA-1237 / DSM 17374 / SPN1)</name>
    <name type="common">Sphaerochaeta coccoides</name>
    <dbReference type="NCBI Taxonomy" id="760011"/>
    <lineage>
        <taxon>Bacteria</taxon>
        <taxon>Pseudomonadati</taxon>
        <taxon>Spirochaetota</taxon>
        <taxon>Spirochaetia</taxon>
        <taxon>Spirochaetales</taxon>
        <taxon>Sphaerochaetaceae</taxon>
        <taxon>Parasphaerochaeta</taxon>
    </lineage>
</organism>
<dbReference type="RefSeq" id="WP_013738817.1">
    <property type="nucleotide sequence ID" value="NC_015436.1"/>
</dbReference>
<dbReference type="AlphaFoldDB" id="F4GJZ6"/>
<sequence length="68" mass="8036">MKIYDFNMFKQNKQFYGGLAGPKMGITIDGENYIIKFPKNIRDKKDQFRTGLSYSNSPVSRMAFRIYR</sequence>
<dbReference type="Gene3D" id="3.30.200.120">
    <property type="match status" value="1"/>
</dbReference>
<dbReference type="KEGG" id="scc:Spico_0183"/>
<dbReference type="HOGENOM" id="CLU_2825595_0_0_12"/>
<name>F4GJZ6_PARC1</name>
<evidence type="ECO:0000313" key="2">
    <source>
        <dbReference type="Proteomes" id="UP000007939"/>
    </source>
</evidence>
<keyword evidence="2" id="KW-1185">Reference proteome</keyword>
<dbReference type="EMBL" id="CP002659">
    <property type="protein sequence ID" value="AEC01421.1"/>
    <property type="molecule type" value="Genomic_DNA"/>
</dbReference>
<accession>F4GJZ6</accession>
<dbReference type="Proteomes" id="UP000007939">
    <property type="component" value="Chromosome"/>
</dbReference>
<gene>
    <name evidence="1" type="ordered locus">Spico_0183</name>
</gene>
<protein>
    <submittedName>
        <fullName evidence="1">Uncharacterized protein</fullName>
    </submittedName>
</protein>
<evidence type="ECO:0000313" key="1">
    <source>
        <dbReference type="EMBL" id="AEC01421.1"/>
    </source>
</evidence>
<reference evidence="1 2" key="2">
    <citation type="journal article" date="2012" name="Stand. Genomic Sci.">
        <title>Complete genome sequence of the termite hindgut bacterium Spirochaeta coccoides type strain (SPN1(T)), reclassification in the genus Sphaerochaeta as Sphaerochaeta coccoides comb. nov. and emendations of the family Spirochaetaceae and the genus Sphaerochaeta.</title>
        <authorList>
            <person name="Abt B."/>
            <person name="Han C."/>
            <person name="Scheuner C."/>
            <person name="Lu M."/>
            <person name="Lapidus A."/>
            <person name="Nolan M."/>
            <person name="Lucas S."/>
            <person name="Hammon N."/>
            <person name="Deshpande S."/>
            <person name="Cheng J.F."/>
            <person name="Tapia R."/>
            <person name="Goodwin L.A."/>
            <person name="Pitluck S."/>
            <person name="Liolios K."/>
            <person name="Pagani I."/>
            <person name="Ivanova N."/>
            <person name="Mavromatis K."/>
            <person name="Mikhailova N."/>
            <person name="Huntemann M."/>
            <person name="Pati A."/>
            <person name="Chen A."/>
            <person name="Palaniappan K."/>
            <person name="Land M."/>
            <person name="Hauser L."/>
            <person name="Brambilla E.M."/>
            <person name="Rohde M."/>
            <person name="Spring S."/>
            <person name="Gronow S."/>
            <person name="Goker M."/>
            <person name="Woyke T."/>
            <person name="Bristow J."/>
            <person name="Eisen J.A."/>
            <person name="Markowitz V."/>
            <person name="Hugenholtz P."/>
            <person name="Kyrpides N.C."/>
            <person name="Klenk H.P."/>
            <person name="Detter J.C."/>
        </authorList>
    </citation>
    <scope>NUCLEOTIDE SEQUENCE [LARGE SCALE GENOMIC DNA]</scope>
    <source>
        <strain evidence="2">ATCC BAA-1237 / DSM 17374 / SPN1</strain>
    </source>
</reference>
<dbReference type="STRING" id="760011.Spico_0183"/>
<dbReference type="OrthoDB" id="9805913at2"/>
<proteinExistence type="predicted"/>
<reference evidence="2" key="1">
    <citation type="submission" date="2011-04" db="EMBL/GenBank/DDBJ databases">
        <title>The complete genome of Spirochaeta coccoides DSM 17374.</title>
        <authorList>
            <person name="Lucas S."/>
            <person name="Copeland A."/>
            <person name="Lapidus A."/>
            <person name="Bruce D."/>
            <person name="Goodwin L."/>
            <person name="Pitluck S."/>
            <person name="Peters L."/>
            <person name="Kyrpides N."/>
            <person name="Mavromatis K."/>
            <person name="Pagani I."/>
            <person name="Ivanova N."/>
            <person name="Ovchinnikova G."/>
            <person name="Lu M."/>
            <person name="Detter J.C."/>
            <person name="Tapia R."/>
            <person name="Han C."/>
            <person name="Land M."/>
            <person name="Hauser L."/>
            <person name="Markowitz V."/>
            <person name="Cheng J.-F."/>
            <person name="Hugenholtz P."/>
            <person name="Woyke T."/>
            <person name="Wu D."/>
            <person name="Spring S."/>
            <person name="Schroeder M."/>
            <person name="Brambilla E."/>
            <person name="Klenk H.-P."/>
            <person name="Eisen J.A."/>
        </authorList>
    </citation>
    <scope>NUCLEOTIDE SEQUENCE [LARGE SCALE GENOMIC DNA]</scope>
    <source>
        <strain evidence="2">ATCC BAA-1237 / DSM 17374 / SPN1</strain>
    </source>
</reference>